<dbReference type="Proteomes" id="UP000664132">
    <property type="component" value="Unassembled WGS sequence"/>
</dbReference>
<name>A0A8H7T486_9HELO</name>
<proteinExistence type="predicted"/>
<organism evidence="2 3">
    <name type="scientific">Cadophora malorum</name>
    <dbReference type="NCBI Taxonomy" id="108018"/>
    <lineage>
        <taxon>Eukaryota</taxon>
        <taxon>Fungi</taxon>
        <taxon>Dikarya</taxon>
        <taxon>Ascomycota</taxon>
        <taxon>Pezizomycotina</taxon>
        <taxon>Leotiomycetes</taxon>
        <taxon>Helotiales</taxon>
        <taxon>Ploettnerulaceae</taxon>
        <taxon>Cadophora</taxon>
    </lineage>
</organism>
<comment type="caution">
    <text evidence="2">The sequence shown here is derived from an EMBL/GenBank/DDBJ whole genome shotgun (WGS) entry which is preliminary data.</text>
</comment>
<dbReference type="AlphaFoldDB" id="A0A8H7T486"/>
<gene>
    <name evidence="2" type="ORF">IFR04_014142</name>
</gene>
<feature type="region of interest" description="Disordered" evidence="1">
    <location>
        <begin position="60"/>
        <end position="92"/>
    </location>
</feature>
<dbReference type="OrthoDB" id="10588721at2759"/>
<feature type="compositionally biased region" description="Acidic residues" evidence="1">
    <location>
        <begin position="75"/>
        <end position="88"/>
    </location>
</feature>
<evidence type="ECO:0000313" key="2">
    <source>
        <dbReference type="EMBL" id="KAG4412711.1"/>
    </source>
</evidence>
<sequence length="127" mass="13808">MEDSRQMIPAGAPGATALETWLSLYGIRPNTIRYTGPFNKRILLSDGSLSSILAAEVDESGDVDVSEGSGSDVDQLAEESENSDEDDGGHDGNAFHSFGFRLLPMGNLHLDAPDHGFRHTVWIIRHQ</sequence>
<protein>
    <submittedName>
        <fullName evidence="2">Uncharacterized protein</fullName>
    </submittedName>
</protein>
<evidence type="ECO:0000256" key="1">
    <source>
        <dbReference type="SAM" id="MobiDB-lite"/>
    </source>
</evidence>
<keyword evidence="3" id="KW-1185">Reference proteome</keyword>
<dbReference type="EMBL" id="JAFJYH010000359">
    <property type="protein sequence ID" value="KAG4412711.1"/>
    <property type="molecule type" value="Genomic_DNA"/>
</dbReference>
<accession>A0A8H7T486</accession>
<evidence type="ECO:0000313" key="3">
    <source>
        <dbReference type="Proteomes" id="UP000664132"/>
    </source>
</evidence>
<reference evidence="2" key="1">
    <citation type="submission" date="2021-02" db="EMBL/GenBank/DDBJ databases">
        <title>Genome sequence Cadophora malorum strain M34.</title>
        <authorList>
            <person name="Stefanovic E."/>
            <person name="Vu D."/>
            <person name="Scully C."/>
            <person name="Dijksterhuis J."/>
            <person name="Roader J."/>
            <person name="Houbraken J."/>
        </authorList>
    </citation>
    <scope>NUCLEOTIDE SEQUENCE</scope>
    <source>
        <strain evidence="2">M34</strain>
    </source>
</reference>